<accession>A0ABV9NUH7</accession>
<dbReference type="GO" id="GO:0016491">
    <property type="term" value="F:oxidoreductase activity"/>
    <property type="evidence" value="ECO:0007669"/>
    <property type="project" value="UniProtKB-KW"/>
</dbReference>
<gene>
    <name evidence="6" type="ORF">ACFO4L_04305</name>
</gene>
<keyword evidence="3" id="KW-0285">Flavoprotein</keyword>
<evidence type="ECO:0000256" key="3">
    <source>
        <dbReference type="ARBA" id="ARBA00022630"/>
    </source>
</evidence>
<dbReference type="SUPFAM" id="SSF51971">
    <property type="entry name" value="Nucleotide-binding domain"/>
    <property type="match status" value="1"/>
</dbReference>
<dbReference type="SUPFAM" id="SSF54373">
    <property type="entry name" value="FAD-linked reductases, C-terminal domain"/>
    <property type="match status" value="1"/>
</dbReference>
<sequence length="374" mass="40651">MENYFIIGGGILGASTAYHLTRSGCKVTLFDAGHKGRAADAAAGIIAPWVSQRRNKKWYAIARGGAIYYPELIDMLRDSGQEGAGYQKVGSLHLHDIDERLDHKHRHLLKRQETAHEMGKITLLNHAETRAYFPEAHERFQSVHVEGSARVNGAELREALLQAAVNEGLHLVHDHAALHLQNGRPAVTVGPETFYPDKLIITAGAWTRPLLEQAGFESRSSVQKGQIIHLKKRDENKHYPVVIPHGEYYLIHFGGGNMAFGASKEEITDYNTEVSAGSQAELLQALLHVAPSLENAEITGVRTGLRPFTPGFLPVFGPLKGGSDIIVADGLGASGLTSGPYLGRELANLATGQPMELDPADYPLEKAAADTILD</sequence>
<dbReference type="EMBL" id="JBHSGK010000003">
    <property type="protein sequence ID" value="MFC4735802.1"/>
    <property type="molecule type" value="Genomic_DNA"/>
</dbReference>
<dbReference type="Proteomes" id="UP001595896">
    <property type="component" value="Unassembled WGS sequence"/>
</dbReference>
<evidence type="ECO:0000313" key="7">
    <source>
        <dbReference type="Proteomes" id="UP001595896"/>
    </source>
</evidence>
<dbReference type="Gene3D" id="3.50.50.60">
    <property type="entry name" value="FAD/NAD(P)-binding domain"/>
    <property type="match status" value="1"/>
</dbReference>
<dbReference type="InterPro" id="IPR036188">
    <property type="entry name" value="FAD/NAD-bd_sf"/>
</dbReference>
<evidence type="ECO:0000256" key="1">
    <source>
        <dbReference type="ARBA" id="ARBA00001974"/>
    </source>
</evidence>
<evidence type="ECO:0000256" key="4">
    <source>
        <dbReference type="ARBA" id="ARBA00023002"/>
    </source>
</evidence>
<dbReference type="EC" id="1.-.-.-" evidence="6"/>
<keyword evidence="4 6" id="KW-0560">Oxidoreductase</keyword>
<comment type="similarity">
    <text evidence="2">Belongs to the DadA oxidoreductase family.</text>
</comment>
<evidence type="ECO:0000256" key="2">
    <source>
        <dbReference type="ARBA" id="ARBA00009410"/>
    </source>
</evidence>
<reference evidence="7" key="1">
    <citation type="journal article" date="2019" name="Int. J. Syst. Evol. Microbiol.">
        <title>The Global Catalogue of Microorganisms (GCM) 10K type strain sequencing project: providing services to taxonomists for standard genome sequencing and annotation.</title>
        <authorList>
            <consortium name="The Broad Institute Genomics Platform"/>
            <consortium name="The Broad Institute Genome Sequencing Center for Infectious Disease"/>
            <person name="Wu L."/>
            <person name="Ma J."/>
        </authorList>
    </citation>
    <scope>NUCLEOTIDE SEQUENCE [LARGE SCALE GENOMIC DNA]</scope>
    <source>
        <strain evidence="7">JCM 12165</strain>
    </source>
</reference>
<comment type="cofactor">
    <cofactor evidence="1">
        <name>FAD</name>
        <dbReference type="ChEBI" id="CHEBI:57692"/>
    </cofactor>
</comment>
<feature type="domain" description="FAD dependent oxidoreductase" evidence="5">
    <location>
        <begin position="5"/>
        <end position="349"/>
    </location>
</feature>
<dbReference type="PANTHER" id="PTHR13847">
    <property type="entry name" value="SARCOSINE DEHYDROGENASE-RELATED"/>
    <property type="match status" value="1"/>
</dbReference>
<proteinExistence type="inferred from homology"/>
<organism evidence="6 7">
    <name type="scientific">Bacillus daqingensis</name>
    <dbReference type="NCBI Taxonomy" id="872396"/>
    <lineage>
        <taxon>Bacteria</taxon>
        <taxon>Bacillati</taxon>
        <taxon>Bacillota</taxon>
        <taxon>Bacilli</taxon>
        <taxon>Bacillales</taxon>
        <taxon>Bacillaceae</taxon>
        <taxon>Bacillus</taxon>
    </lineage>
</organism>
<dbReference type="InterPro" id="IPR006076">
    <property type="entry name" value="FAD-dep_OxRdtase"/>
</dbReference>
<evidence type="ECO:0000313" key="6">
    <source>
        <dbReference type="EMBL" id="MFC4735802.1"/>
    </source>
</evidence>
<keyword evidence="7" id="KW-1185">Reference proteome</keyword>
<comment type="caution">
    <text evidence="6">The sequence shown here is derived from an EMBL/GenBank/DDBJ whole genome shotgun (WGS) entry which is preliminary data.</text>
</comment>
<dbReference type="PANTHER" id="PTHR13847:SF286">
    <property type="entry name" value="D-AMINO ACID DEHYDROGENASE"/>
    <property type="match status" value="1"/>
</dbReference>
<dbReference type="RefSeq" id="WP_377908440.1">
    <property type="nucleotide sequence ID" value="NZ_JBHSGK010000003.1"/>
</dbReference>
<evidence type="ECO:0000259" key="5">
    <source>
        <dbReference type="Pfam" id="PF01266"/>
    </source>
</evidence>
<dbReference type="Pfam" id="PF01266">
    <property type="entry name" value="DAO"/>
    <property type="match status" value="1"/>
</dbReference>
<dbReference type="Gene3D" id="3.30.9.10">
    <property type="entry name" value="D-Amino Acid Oxidase, subunit A, domain 2"/>
    <property type="match status" value="1"/>
</dbReference>
<protein>
    <submittedName>
        <fullName evidence="6">NAD(P)/FAD-dependent oxidoreductase</fullName>
        <ecNumber evidence="6">1.-.-.-</ecNumber>
    </submittedName>
</protein>
<name>A0ABV9NUH7_9BACI</name>